<dbReference type="Proteomes" id="UP000005555">
    <property type="component" value="Unassembled WGS sequence"/>
</dbReference>
<organism evidence="2 3">
    <name type="scientific">gamma proteobacterium HTCC2207</name>
    <dbReference type="NCBI Taxonomy" id="314287"/>
    <lineage>
        <taxon>Bacteria</taxon>
        <taxon>Pseudomonadati</taxon>
        <taxon>Pseudomonadota</taxon>
        <taxon>Gammaproteobacteria</taxon>
        <taxon>Cellvibrionales</taxon>
        <taxon>Porticoccaceae</taxon>
        <taxon>SAR92 clade</taxon>
    </lineage>
</organism>
<dbReference type="STRING" id="314287.GB2207_11893"/>
<dbReference type="CDD" id="cd10447">
    <property type="entry name" value="GIY-YIG_unchar_2"/>
    <property type="match status" value="1"/>
</dbReference>
<sequence>MLTAEVFGWTGHILVAPRTRLHEALKRRESSYTGVYILLGELNEEPLAYIGEGESIAARIKSHDANKDWWTRVILITSAANNLHKAHVQYIESRLVQEGITAANTSLENSTNPSLPSLSEASKANMETFIEQLLMVLPAVKVDLFNRNTKPDRHAELLKSQQSIDSQVFELTLKSEGIIATAILENGEFIVQKGSLARAKYIGGRSEKSYYWKHHEKLVEQGILVDKGKHKEFTQSYIFSSTSAAGAICTGRSTAGPIAWKIKGTKKTYKTWEAEKLDKN</sequence>
<accession>Q1YS88</accession>
<gene>
    <name evidence="2" type="ORF">GB2207_11893</name>
</gene>
<evidence type="ECO:0000313" key="3">
    <source>
        <dbReference type="Proteomes" id="UP000005555"/>
    </source>
</evidence>
<keyword evidence="3" id="KW-1185">Reference proteome</keyword>
<dbReference type="eggNOG" id="COG0322">
    <property type="taxonomic scope" value="Bacteria"/>
</dbReference>
<dbReference type="AlphaFoldDB" id="Q1YS88"/>
<evidence type="ECO:0000259" key="1">
    <source>
        <dbReference type="Pfam" id="PF14267"/>
    </source>
</evidence>
<dbReference type="InterPro" id="IPR025579">
    <property type="entry name" value="DUF4357"/>
</dbReference>
<feature type="domain" description="DUF4357" evidence="1">
    <location>
        <begin position="216"/>
        <end position="263"/>
    </location>
</feature>
<proteinExistence type="predicted"/>
<dbReference type="Pfam" id="PF14267">
    <property type="entry name" value="DUF4357"/>
    <property type="match status" value="1"/>
</dbReference>
<dbReference type="HOGENOM" id="CLU_052782_1_0_6"/>
<name>Q1YS88_9GAMM</name>
<evidence type="ECO:0000313" key="2">
    <source>
        <dbReference type="EMBL" id="EAS47318.1"/>
    </source>
</evidence>
<reference evidence="2 3" key="1">
    <citation type="submission" date="2006-03" db="EMBL/GenBank/DDBJ databases">
        <authorList>
            <person name="Giovannoni S.J."/>
            <person name="Cho J.-C."/>
            <person name="Ferriera S."/>
            <person name="Johnson J."/>
            <person name="Kravitz S."/>
            <person name="Halpern A."/>
            <person name="Remington K."/>
            <person name="Beeson K."/>
            <person name="Tran B."/>
            <person name="Rogers Y.-H."/>
            <person name="Friedman R."/>
            <person name="Venter J.C."/>
        </authorList>
    </citation>
    <scope>NUCLEOTIDE SEQUENCE [LARGE SCALE GENOMIC DNA]</scope>
    <source>
        <strain evidence="2 3">HTCC2207</strain>
    </source>
</reference>
<dbReference type="EMBL" id="AAPI01000003">
    <property type="protein sequence ID" value="EAS47318.1"/>
    <property type="molecule type" value="Genomic_DNA"/>
</dbReference>
<dbReference type="OrthoDB" id="2656488at2"/>
<protein>
    <recommendedName>
        <fullName evidence="1">DUF4357 domain-containing protein</fullName>
    </recommendedName>
</protein>
<comment type="caution">
    <text evidence="2">The sequence shown here is derived from an EMBL/GenBank/DDBJ whole genome shotgun (WGS) entry which is preliminary data.</text>
</comment>